<evidence type="ECO:0000313" key="1">
    <source>
        <dbReference type="EMBL" id="PWN47663.1"/>
    </source>
</evidence>
<dbReference type="Proteomes" id="UP000245626">
    <property type="component" value="Unassembled WGS sequence"/>
</dbReference>
<gene>
    <name evidence="1" type="ORF">IE53DRAFT_236513</name>
</gene>
<organism evidence="1 2">
    <name type="scientific">Violaceomyces palustris</name>
    <dbReference type="NCBI Taxonomy" id="1673888"/>
    <lineage>
        <taxon>Eukaryota</taxon>
        <taxon>Fungi</taxon>
        <taxon>Dikarya</taxon>
        <taxon>Basidiomycota</taxon>
        <taxon>Ustilaginomycotina</taxon>
        <taxon>Ustilaginomycetes</taxon>
        <taxon>Violaceomycetales</taxon>
        <taxon>Violaceomycetaceae</taxon>
        <taxon>Violaceomyces</taxon>
    </lineage>
</organism>
<name>A0ACD0NPA7_9BASI</name>
<proteinExistence type="predicted"/>
<keyword evidence="2" id="KW-1185">Reference proteome</keyword>
<evidence type="ECO:0000313" key="2">
    <source>
        <dbReference type="Proteomes" id="UP000245626"/>
    </source>
</evidence>
<accession>A0ACD0NPA7</accession>
<reference evidence="1 2" key="1">
    <citation type="journal article" date="2018" name="Mol. Biol. Evol.">
        <title>Broad Genomic Sampling Reveals a Smut Pathogenic Ancestry of the Fungal Clade Ustilaginomycotina.</title>
        <authorList>
            <person name="Kijpornyongpan T."/>
            <person name="Mondo S.J."/>
            <person name="Barry K."/>
            <person name="Sandor L."/>
            <person name="Lee J."/>
            <person name="Lipzen A."/>
            <person name="Pangilinan J."/>
            <person name="LaButti K."/>
            <person name="Hainaut M."/>
            <person name="Henrissat B."/>
            <person name="Grigoriev I.V."/>
            <person name="Spatafora J.W."/>
            <person name="Aime M.C."/>
        </authorList>
    </citation>
    <scope>NUCLEOTIDE SEQUENCE [LARGE SCALE GENOMIC DNA]</scope>
    <source>
        <strain evidence="1 2">SA 807</strain>
    </source>
</reference>
<protein>
    <submittedName>
        <fullName evidence="1">Uncharacterized protein</fullName>
    </submittedName>
</protein>
<sequence>MGEPNFHRGRNDRTTSSPPPPPPNPDAAGWQGRRNSMLGSLFNLQKQLETQFQGGFGGVVGLEGKASSLMTKLEEEKRPKPNVSGAPESPTVPHPPPPPPPTFGSFPIPNPASTKVASTNSLYGSLFGGGATTEWNGGWSRRFKEARQGASDMLREAERKLGNAVTVEELLGLPTQTRPSAKVGQQDASHPESSQLSPPPPPPPSSLKEKGVNEAREDAKKIERAGALGGGPEGEGGHRDARDSQLWKRLSVLHSQQAQADKGEQRQTATRYDMYGFGRVEHPDGTIHRVMMRRVERHGLFG</sequence>
<dbReference type="EMBL" id="KZ820371">
    <property type="protein sequence ID" value="PWN47663.1"/>
    <property type="molecule type" value="Genomic_DNA"/>
</dbReference>